<dbReference type="GO" id="GO:0016491">
    <property type="term" value="F:oxidoreductase activity"/>
    <property type="evidence" value="ECO:0007669"/>
    <property type="project" value="TreeGrafter"/>
</dbReference>
<dbReference type="InterPro" id="IPR002347">
    <property type="entry name" value="SDR_fam"/>
</dbReference>
<dbReference type="SUPFAM" id="SSF51735">
    <property type="entry name" value="NAD(P)-binding Rossmann-fold domains"/>
    <property type="match status" value="1"/>
</dbReference>
<dbReference type="GeneID" id="36322140"/>
<proteinExistence type="inferred from homology"/>
<dbReference type="PRINTS" id="PR00081">
    <property type="entry name" value="GDHRDH"/>
</dbReference>
<dbReference type="RefSeq" id="XP_024333908.1">
    <property type="nucleotide sequence ID" value="XM_024477190.1"/>
</dbReference>
<evidence type="ECO:0000313" key="2">
    <source>
        <dbReference type="EMBL" id="OSX57114.1"/>
    </source>
</evidence>
<dbReference type="Gene3D" id="3.40.50.720">
    <property type="entry name" value="NAD(P)-binding Rossmann-like Domain"/>
    <property type="match status" value="1"/>
</dbReference>
<dbReference type="InterPro" id="IPR036291">
    <property type="entry name" value="NAD(P)-bd_dom_sf"/>
</dbReference>
<organism evidence="2 3">
    <name type="scientific">Postia placenta MAD-698-R-SB12</name>
    <dbReference type="NCBI Taxonomy" id="670580"/>
    <lineage>
        <taxon>Eukaryota</taxon>
        <taxon>Fungi</taxon>
        <taxon>Dikarya</taxon>
        <taxon>Basidiomycota</taxon>
        <taxon>Agaricomycotina</taxon>
        <taxon>Agaricomycetes</taxon>
        <taxon>Polyporales</taxon>
        <taxon>Adustoporiaceae</taxon>
        <taxon>Rhodonia</taxon>
    </lineage>
</organism>
<evidence type="ECO:0000256" key="1">
    <source>
        <dbReference type="ARBA" id="ARBA00006484"/>
    </source>
</evidence>
<protein>
    <recommendedName>
        <fullName evidence="4">Ketoreductase (KR) domain-containing protein</fullName>
    </recommendedName>
</protein>
<dbReference type="Pfam" id="PF00106">
    <property type="entry name" value="adh_short"/>
    <property type="match status" value="1"/>
</dbReference>
<name>A0A1X6ML56_9APHY</name>
<keyword evidence="3" id="KW-1185">Reference proteome</keyword>
<dbReference type="OrthoDB" id="7289984at2759"/>
<reference evidence="2 3" key="1">
    <citation type="submission" date="2017-04" db="EMBL/GenBank/DDBJ databases">
        <title>Genome Sequence of the Model Brown-Rot Fungus Postia placenta SB12.</title>
        <authorList>
            <consortium name="DOE Joint Genome Institute"/>
            <person name="Gaskell J."/>
            <person name="Kersten P."/>
            <person name="Larrondo L.F."/>
            <person name="Canessa P."/>
            <person name="Martinez D."/>
            <person name="Hibbett D."/>
            <person name="Schmoll M."/>
            <person name="Kubicek C.P."/>
            <person name="Martinez A.T."/>
            <person name="Yadav J."/>
            <person name="Master E."/>
            <person name="Magnuson J.K."/>
            <person name="James T."/>
            <person name="Yaver D."/>
            <person name="Berka R."/>
            <person name="Labutti K."/>
            <person name="Lipzen A."/>
            <person name="Aerts A."/>
            <person name="Barry K."/>
            <person name="Henrissat B."/>
            <person name="Blanchette R."/>
            <person name="Grigoriev I."/>
            <person name="Cullen D."/>
        </authorList>
    </citation>
    <scope>NUCLEOTIDE SEQUENCE [LARGE SCALE GENOMIC DNA]</scope>
    <source>
        <strain evidence="2 3">MAD-698-R-SB12</strain>
    </source>
</reference>
<dbReference type="InterPro" id="IPR051468">
    <property type="entry name" value="Fungal_SecMetab_SDRs"/>
</dbReference>
<dbReference type="PANTHER" id="PTHR43544">
    <property type="entry name" value="SHORT-CHAIN DEHYDROGENASE/REDUCTASE"/>
    <property type="match status" value="1"/>
</dbReference>
<evidence type="ECO:0000313" key="3">
    <source>
        <dbReference type="Proteomes" id="UP000194127"/>
    </source>
</evidence>
<dbReference type="PANTHER" id="PTHR43544:SF36">
    <property type="entry name" value="CHAIN OXIDOREDUCTASE (CSGA), PUTATIVE (AFU_ORTHOLOGUE AFUA_4G00910)-RELATED"/>
    <property type="match status" value="1"/>
</dbReference>
<comment type="similarity">
    <text evidence="1">Belongs to the short-chain dehydrogenases/reductases (SDR) family.</text>
</comment>
<gene>
    <name evidence="2" type="ORF">POSPLADRAFT_1036996</name>
</gene>
<dbReference type="Proteomes" id="UP000194127">
    <property type="component" value="Unassembled WGS sequence"/>
</dbReference>
<accession>A0A1X6ML56</accession>
<evidence type="ECO:0008006" key="4">
    <source>
        <dbReference type="Google" id="ProtNLM"/>
    </source>
</evidence>
<sequence>MPSYLITGASRGIGLAFVADLLQAASNFVVATARNPDASPGLRQLQEQYPKDRLAIVPMDVADTSSVRQAADTVAALLPNGLDFLISNAGILLQPGAVSFEDCNLDALEQELQVNTIGPIKVVRAFLPLIRQSDLKKIALITSVLASLEMAPSFCEVGNTYSLTKAALNMLGRRWGTMLRSEGITMMLIDPGYVATDMGHAADDWMRQKAPDVQSYTPKQCAVRCLQIISDTKLENAVEFCAIEGVKMPW</sequence>
<dbReference type="EMBL" id="KZ110609">
    <property type="protein sequence ID" value="OSX57114.1"/>
    <property type="molecule type" value="Genomic_DNA"/>
</dbReference>
<dbReference type="CDD" id="cd05325">
    <property type="entry name" value="carb_red_sniffer_like_SDR_c"/>
    <property type="match status" value="1"/>
</dbReference>
<dbReference type="AlphaFoldDB" id="A0A1X6ML56"/>
<dbReference type="GO" id="GO:0005737">
    <property type="term" value="C:cytoplasm"/>
    <property type="evidence" value="ECO:0007669"/>
    <property type="project" value="TreeGrafter"/>
</dbReference>